<keyword evidence="3" id="KW-1185">Reference proteome</keyword>
<evidence type="ECO:0000313" key="2">
    <source>
        <dbReference type="EMBL" id="KAL3766092.1"/>
    </source>
</evidence>
<dbReference type="Proteomes" id="UP001530400">
    <property type="component" value="Unassembled WGS sequence"/>
</dbReference>
<feature type="compositionally biased region" description="Basic and acidic residues" evidence="1">
    <location>
        <begin position="35"/>
        <end position="45"/>
    </location>
</feature>
<feature type="region of interest" description="Disordered" evidence="1">
    <location>
        <begin position="506"/>
        <end position="561"/>
    </location>
</feature>
<evidence type="ECO:0000313" key="3">
    <source>
        <dbReference type="Proteomes" id="UP001530400"/>
    </source>
</evidence>
<feature type="compositionally biased region" description="Basic residues" evidence="1">
    <location>
        <begin position="1"/>
        <end position="11"/>
    </location>
</feature>
<gene>
    <name evidence="2" type="ORF">ACHAWO_006120</name>
</gene>
<reference evidence="2 3" key="1">
    <citation type="submission" date="2024-10" db="EMBL/GenBank/DDBJ databases">
        <title>Updated reference genomes for cyclostephanoid diatoms.</title>
        <authorList>
            <person name="Roberts W.R."/>
            <person name="Alverson A.J."/>
        </authorList>
    </citation>
    <scope>NUCLEOTIDE SEQUENCE [LARGE SCALE GENOMIC DNA]</scope>
    <source>
        <strain evidence="2 3">AJA010-31</strain>
    </source>
</reference>
<comment type="caution">
    <text evidence="2">The sequence shown here is derived from an EMBL/GenBank/DDBJ whole genome shotgun (WGS) entry which is preliminary data.</text>
</comment>
<name>A0ABD3MQZ4_9STRA</name>
<organism evidence="2 3">
    <name type="scientific">Cyclotella atomus</name>
    <dbReference type="NCBI Taxonomy" id="382360"/>
    <lineage>
        <taxon>Eukaryota</taxon>
        <taxon>Sar</taxon>
        <taxon>Stramenopiles</taxon>
        <taxon>Ochrophyta</taxon>
        <taxon>Bacillariophyta</taxon>
        <taxon>Coscinodiscophyceae</taxon>
        <taxon>Thalassiosirophycidae</taxon>
        <taxon>Stephanodiscales</taxon>
        <taxon>Stephanodiscaceae</taxon>
        <taxon>Cyclotella</taxon>
    </lineage>
</organism>
<evidence type="ECO:0000256" key="1">
    <source>
        <dbReference type="SAM" id="MobiDB-lite"/>
    </source>
</evidence>
<sequence>MKFSTKFRGRSSSHIFTRSSKLKPAVEAKTVTEPVKSEPVEKTEPAVEEPVVDQLSDDKVDADPAAETAVQEAPVEETTVKDVDAFPNIHVDARQEEDEDSVSIQTEQREDVRSIDSIMTEYEEAPGEIKDGAESNTIAAAADAAVVVAHEEGSSPESSSAQEEKIELTAPSNGCRASCAMGLSHIHPPNMEKPIAVMKECKDSLSKRFEEARPGLEQRAGEMKTSIVEASTKAGTSIAAGAIVVGSKTGETIVNASTRAGGIVKRFACGDERTLQYHAKEQEQVVSPKQEVTSHVAAADVISPSRAALGKYTLSRLVCGSYKCSDCAHDLAVGAVDILCLGFCDCDNSKDNAKTGEFDELSDTLSPVMSPNTYGDSTTRAFTFDTLDSCGDFTQITDVISLNMNLNLSKAAMVAENRALMLQSVELTEGDHANFVKSAIFSPSDATIKTGSTSWESSALKINPNPNETENNTSIELVGEGLTPKPKSSRRMSFFRKKAPEYKVNVVEDNKKDSGSYSDSQKTGSTGGSTTHVNNSNGMALSLEKTKKRPKKGSKPTKCSE</sequence>
<feature type="compositionally biased region" description="Low complexity" evidence="1">
    <location>
        <begin position="528"/>
        <end position="538"/>
    </location>
</feature>
<feature type="compositionally biased region" description="Low complexity" evidence="1">
    <location>
        <begin position="463"/>
        <end position="473"/>
    </location>
</feature>
<accession>A0ABD3MQZ4</accession>
<feature type="region of interest" description="Disordered" evidence="1">
    <location>
        <begin position="1"/>
        <end position="76"/>
    </location>
</feature>
<feature type="compositionally biased region" description="Basic residues" evidence="1">
    <location>
        <begin position="546"/>
        <end position="555"/>
    </location>
</feature>
<dbReference type="AlphaFoldDB" id="A0ABD3MQZ4"/>
<feature type="region of interest" description="Disordered" evidence="1">
    <location>
        <begin position="451"/>
        <end position="474"/>
    </location>
</feature>
<protein>
    <submittedName>
        <fullName evidence="2">Uncharacterized protein</fullName>
    </submittedName>
</protein>
<dbReference type="EMBL" id="JALLPJ020001391">
    <property type="protein sequence ID" value="KAL3766092.1"/>
    <property type="molecule type" value="Genomic_DNA"/>
</dbReference>
<proteinExistence type="predicted"/>